<sequence length="244" mass="25470">MSRVPLAVVSLVTVLAISACGDGGTPDRAAAPVPGPSRPHTSAAGPTPTPTTDPTPPAPTTRHDGRHHGRHKVGSLAPRTRSTADAHLLEADRLPSVGGRTWTVDAKPAEGAVGACQKTDLATIGAVEAVSRSFTAADGLAATQVVARFADAKSAWRAHQVLTAWRDDCESRVARAEIGPLEPITVHTGTADGYRGSVRTRAAGLGILRSGDYLTLVEVTAADDRYPASWDPARKAVRRIARTF</sequence>
<dbReference type="Proteomes" id="UP001499979">
    <property type="component" value="Unassembled WGS sequence"/>
</dbReference>
<evidence type="ECO:0008006" key="5">
    <source>
        <dbReference type="Google" id="ProtNLM"/>
    </source>
</evidence>
<gene>
    <name evidence="3" type="ORF">GCM10009606_20010</name>
</gene>
<reference evidence="4" key="1">
    <citation type="journal article" date="2019" name="Int. J. Syst. Evol. Microbiol.">
        <title>The Global Catalogue of Microorganisms (GCM) 10K type strain sequencing project: providing services to taxonomists for standard genome sequencing and annotation.</title>
        <authorList>
            <consortium name="The Broad Institute Genomics Platform"/>
            <consortium name="The Broad Institute Genome Sequencing Center for Infectious Disease"/>
            <person name="Wu L."/>
            <person name="Ma J."/>
        </authorList>
    </citation>
    <scope>NUCLEOTIDE SEQUENCE [LARGE SCALE GENOMIC DNA]</scope>
    <source>
        <strain evidence="4">JCM 11813</strain>
    </source>
</reference>
<dbReference type="PROSITE" id="PS51257">
    <property type="entry name" value="PROKAR_LIPOPROTEIN"/>
    <property type="match status" value="1"/>
</dbReference>
<evidence type="ECO:0000313" key="3">
    <source>
        <dbReference type="EMBL" id="GAA1140442.1"/>
    </source>
</evidence>
<protein>
    <recommendedName>
        <fullName evidence="5">PknH-like extracellular domain-containing protein</fullName>
    </recommendedName>
</protein>
<comment type="caution">
    <text evidence="3">The sequence shown here is derived from an EMBL/GenBank/DDBJ whole genome shotgun (WGS) entry which is preliminary data.</text>
</comment>
<organism evidence="3 4">
    <name type="scientific">Nocardioides aquiterrae</name>
    <dbReference type="NCBI Taxonomy" id="203799"/>
    <lineage>
        <taxon>Bacteria</taxon>
        <taxon>Bacillati</taxon>
        <taxon>Actinomycetota</taxon>
        <taxon>Actinomycetes</taxon>
        <taxon>Propionibacteriales</taxon>
        <taxon>Nocardioidaceae</taxon>
        <taxon>Nocardioides</taxon>
    </lineage>
</organism>
<dbReference type="RefSeq" id="WP_343907368.1">
    <property type="nucleotide sequence ID" value="NZ_BAAAJE010000006.1"/>
</dbReference>
<feature type="compositionally biased region" description="Basic residues" evidence="1">
    <location>
        <begin position="64"/>
        <end position="73"/>
    </location>
</feature>
<dbReference type="EMBL" id="BAAAJE010000006">
    <property type="protein sequence ID" value="GAA1140442.1"/>
    <property type="molecule type" value="Genomic_DNA"/>
</dbReference>
<keyword evidence="4" id="KW-1185">Reference proteome</keyword>
<evidence type="ECO:0000256" key="2">
    <source>
        <dbReference type="SAM" id="SignalP"/>
    </source>
</evidence>
<feature type="signal peptide" evidence="2">
    <location>
        <begin position="1"/>
        <end position="21"/>
    </location>
</feature>
<feature type="region of interest" description="Disordered" evidence="1">
    <location>
        <begin position="20"/>
        <end position="81"/>
    </location>
</feature>
<name>A0ABP4EXH6_9ACTN</name>
<feature type="compositionally biased region" description="Pro residues" evidence="1">
    <location>
        <begin position="47"/>
        <end position="59"/>
    </location>
</feature>
<proteinExistence type="predicted"/>
<feature type="chain" id="PRO_5045824656" description="PknH-like extracellular domain-containing protein" evidence="2">
    <location>
        <begin position="22"/>
        <end position="244"/>
    </location>
</feature>
<keyword evidence="2" id="KW-0732">Signal</keyword>
<accession>A0ABP4EXH6</accession>
<evidence type="ECO:0000256" key="1">
    <source>
        <dbReference type="SAM" id="MobiDB-lite"/>
    </source>
</evidence>
<evidence type="ECO:0000313" key="4">
    <source>
        <dbReference type="Proteomes" id="UP001499979"/>
    </source>
</evidence>